<dbReference type="STRING" id="990268.JCM19235_4854"/>
<reference evidence="4 5" key="1">
    <citation type="submission" date="2014-09" db="EMBL/GenBank/DDBJ databases">
        <title>Vibrio maritimus JCM 19235. (C45) whole genome shotgun sequence.</title>
        <authorList>
            <person name="Sawabe T."/>
            <person name="Meirelles P."/>
            <person name="Nakanishi M."/>
            <person name="Sayaka M."/>
            <person name="Hattori M."/>
            <person name="Ohkuma M."/>
        </authorList>
    </citation>
    <scope>NUCLEOTIDE SEQUENCE [LARGE SCALE GENOMIC DNA]</scope>
    <source>
        <strain evidence="5">JCM19235</strain>
    </source>
</reference>
<comment type="caution">
    <text evidence="4">The sequence shown here is derived from an EMBL/GenBank/DDBJ whole genome shotgun (WGS) entry which is preliminary data.</text>
</comment>
<dbReference type="PROSITE" id="PS50887">
    <property type="entry name" value="GGDEF"/>
    <property type="match status" value="1"/>
</dbReference>
<keyword evidence="5" id="KW-1185">Reference proteome</keyword>
<dbReference type="PANTHER" id="PTHR45138">
    <property type="entry name" value="REGULATORY COMPONENTS OF SENSORY TRANSDUCTION SYSTEM"/>
    <property type="match status" value="1"/>
</dbReference>
<dbReference type="AlphaFoldDB" id="A0A090SPR5"/>
<dbReference type="SMART" id="SM00267">
    <property type="entry name" value="GGDEF"/>
    <property type="match status" value="1"/>
</dbReference>
<dbReference type="EMBL" id="BBMR01000008">
    <property type="protein sequence ID" value="GAL21372.1"/>
    <property type="molecule type" value="Genomic_DNA"/>
</dbReference>
<dbReference type="OrthoDB" id="70510at2"/>
<gene>
    <name evidence="4" type="ORF">JCM19235_4854</name>
</gene>
<evidence type="ECO:0000313" key="5">
    <source>
        <dbReference type="Proteomes" id="UP000029228"/>
    </source>
</evidence>
<dbReference type="NCBIfam" id="TIGR00254">
    <property type="entry name" value="GGDEF"/>
    <property type="match status" value="1"/>
</dbReference>
<protein>
    <recommendedName>
        <fullName evidence="1">diguanylate cyclase</fullName>
        <ecNumber evidence="1">2.7.7.65</ecNumber>
    </recommendedName>
</protein>
<evidence type="ECO:0000313" key="4">
    <source>
        <dbReference type="EMBL" id="GAL21372.1"/>
    </source>
</evidence>
<evidence type="ECO:0000256" key="2">
    <source>
        <dbReference type="ARBA" id="ARBA00034247"/>
    </source>
</evidence>
<dbReference type="CDD" id="cd01949">
    <property type="entry name" value="GGDEF"/>
    <property type="match status" value="1"/>
</dbReference>
<dbReference type="Gene3D" id="3.30.70.270">
    <property type="match status" value="1"/>
</dbReference>
<dbReference type="InterPro" id="IPR000160">
    <property type="entry name" value="GGDEF_dom"/>
</dbReference>
<dbReference type="SUPFAM" id="SSF55073">
    <property type="entry name" value="Nucleotide cyclase"/>
    <property type="match status" value="1"/>
</dbReference>
<evidence type="ECO:0000256" key="1">
    <source>
        <dbReference type="ARBA" id="ARBA00012528"/>
    </source>
</evidence>
<dbReference type="EC" id="2.7.7.65" evidence="1"/>
<dbReference type="GO" id="GO:0052621">
    <property type="term" value="F:diguanylate cyclase activity"/>
    <property type="evidence" value="ECO:0007669"/>
    <property type="project" value="UniProtKB-EC"/>
</dbReference>
<organism evidence="4 5">
    <name type="scientific">Vibrio maritimus</name>
    <dbReference type="NCBI Taxonomy" id="990268"/>
    <lineage>
        <taxon>Bacteria</taxon>
        <taxon>Pseudomonadati</taxon>
        <taxon>Pseudomonadota</taxon>
        <taxon>Gammaproteobacteria</taxon>
        <taxon>Vibrionales</taxon>
        <taxon>Vibrionaceae</taxon>
        <taxon>Vibrio</taxon>
    </lineage>
</organism>
<dbReference type="InterPro" id="IPR043128">
    <property type="entry name" value="Rev_trsase/Diguanyl_cyclase"/>
</dbReference>
<dbReference type="InterPro" id="IPR029787">
    <property type="entry name" value="Nucleotide_cyclase"/>
</dbReference>
<accession>A0A090SPR5</accession>
<sequence length="304" mass="34828">MITTSTTAIRKPRFGLVAYSEIFAVTDLTYQQAMALFRHFPGFLSIRNAQHQYVYINDKFTVWLRQYSDVDPIGLNADQLSELVPSNVGEMLRECHDASLEYLGAGQCAPKIIKFTSLDKVSYFNVLKFKVLIDGEPYIYTTSFDVTDLHHEAKFFEKKAYTDPLTKLHNLAYLSSVHWQYGYCVVIDLDNFKQVNDSSGHSEGDIVLMRFARCLKQAFAAQDILVRYGGDEFVVLTHHQDEVMLHLALEKLSALFEKNFVNYPMLCHSVGYTPFRTSLRGTLKKADLAMYKAKHNKRSTLEQS</sequence>
<feature type="domain" description="GGDEF" evidence="3">
    <location>
        <begin position="180"/>
        <end position="304"/>
    </location>
</feature>
<name>A0A090SPR5_9VIBR</name>
<comment type="catalytic activity">
    <reaction evidence="2">
        <text>2 GTP = 3',3'-c-di-GMP + 2 diphosphate</text>
        <dbReference type="Rhea" id="RHEA:24898"/>
        <dbReference type="ChEBI" id="CHEBI:33019"/>
        <dbReference type="ChEBI" id="CHEBI:37565"/>
        <dbReference type="ChEBI" id="CHEBI:58805"/>
        <dbReference type="EC" id="2.7.7.65"/>
    </reaction>
</comment>
<dbReference type="Proteomes" id="UP000029228">
    <property type="component" value="Unassembled WGS sequence"/>
</dbReference>
<dbReference type="PANTHER" id="PTHR45138:SF9">
    <property type="entry name" value="DIGUANYLATE CYCLASE DGCM-RELATED"/>
    <property type="match status" value="1"/>
</dbReference>
<dbReference type="InterPro" id="IPR050469">
    <property type="entry name" value="Diguanylate_Cyclase"/>
</dbReference>
<dbReference type="Pfam" id="PF00990">
    <property type="entry name" value="GGDEF"/>
    <property type="match status" value="1"/>
</dbReference>
<evidence type="ECO:0000259" key="3">
    <source>
        <dbReference type="PROSITE" id="PS50887"/>
    </source>
</evidence>
<proteinExistence type="predicted"/>